<keyword evidence="1" id="KW-0732">Signal</keyword>
<dbReference type="AlphaFoldDB" id="A0A444H6X4"/>
<accession>A0A444H6X4</accession>
<feature type="signal peptide" evidence="1">
    <location>
        <begin position="1"/>
        <end position="18"/>
    </location>
</feature>
<name>A0A444H6X4_9FLAO</name>
<sequence>MKKLLLLLAATTGLTATAAVTLTSDSFDISIHQEKKYRKIEVSEVSKDVLVTIKKNYGNYTIKEAHRADDGEYKLILTKDGIDTTVTCTPAGEIIKIY</sequence>
<dbReference type="Proteomes" id="UP000287527">
    <property type="component" value="Unassembled WGS sequence"/>
</dbReference>
<protein>
    <recommendedName>
        <fullName evidence="4">PepSY domain-containing protein</fullName>
    </recommendedName>
</protein>
<dbReference type="EMBL" id="SBII01000009">
    <property type="protein sequence ID" value="RWW98935.1"/>
    <property type="molecule type" value="Genomic_DNA"/>
</dbReference>
<organism evidence="2 3">
    <name type="scientific">Flavobacterium cerinum</name>
    <dbReference type="NCBI Taxonomy" id="2502784"/>
    <lineage>
        <taxon>Bacteria</taxon>
        <taxon>Pseudomonadati</taxon>
        <taxon>Bacteroidota</taxon>
        <taxon>Flavobacteriia</taxon>
        <taxon>Flavobacteriales</taxon>
        <taxon>Flavobacteriaceae</taxon>
        <taxon>Flavobacterium</taxon>
    </lineage>
</organism>
<dbReference type="OrthoDB" id="1377133at2"/>
<evidence type="ECO:0000313" key="2">
    <source>
        <dbReference type="EMBL" id="RWW98935.1"/>
    </source>
</evidence>
<reference evidence="2 3" key="1">
    <citation type="submission" date="2019-01" db="EMBL/GenBank/DDBJ databases">
        <title>Flavobacterium sp. nov.,isolated from freshwater.</title>
        <authorList>
            <person name="Zhang R."/>
            <person name="Du Z.-J."/>
        </authorList>
    </citation>
    <scope>NUCLEOTIDE SEQUENCE [LARGE SCALE GENOMIC DNA]</scope>
    <source>
        <strain evidence="2 3">1E403</strain>
    </source>
</reference>
<evidence type="ECO:0008006" key="4">
    <source>
        <dbReference type="Google" id="ProtNLM"/>
    </source>
</evidence>
<feature type="chain" id="PRO_5019065791" description="PepSY domain-containing protein" evidence="1">
    <location>
        <begin position="19"/>
        <end position="98"/>
    </location>
</feature>
<comment type="caution">
    <text evidence="2">The sequence shown here is derived from an EMBL/GenBank/DDBJ whole genome shotgun (WGS) entry which is preliminary data.</text>
</comment>
<keyword evidence="3" id="KW-1185">Reference proteome</keyword>
<proteinExistence type="predicted"/>
<dbReference type="SUPFAM" id="SSF160574">
    <property type="entry name" value="BT0923-like"/>
    <property type="match status" value="1"/>
</dbReference>
<evidence type="ECO:0000256" key="1">
    <source>
        <dbReference type="SAM" id="SignalP"/>
    </source>
</evidence>
<evidence type="ECO:0000313" key="3">
    <source>
        <dbReference type="Proteomes" id="UP000287527"/>
    </source>
</evidence>
<gene>
    <name evidence="2" type="ORF">EPI11_13500</name>
</gene>
<dbReference type="RefSeq" id="WP_128390511.1">
    <property type="nucleotide sequence ID" value="NZ_SBII01000009.1"/>
</dbReference>